<protein>
    <submittedName>
        <fullName evidence="2">Uncharacterized protein</fullName>
    </submittedName>
</protein>
<proteinExistence type="predicted"/>
<evidence type="ECO:0000256" key="1">
    <source>
        <dbReference type="SAM" id="Phobius"/>
    </source>
</evidence>
<dbReference type="Proteomes" id="UP000057158">
    <property type="component" value="Chromosome"/>
</dbReference>
<accession>A0A0M4D0L2</accession>
<feature type="transmembrane region" description="Helical" evidence="1">
    <location>
        <begin position="54"/>
        <end position="73"/>
    </location>
</feature>
<gene>
    <name evidence="2" type="ORF">DSOUD_0650</name>
</gene>
<dbReference type="OrthoDB" id="5405865at2"/>
<dbReference type="KEGG" id="des:DSOUD_0650"/>
<keyword evidence="1" id="KW-0472">Membrane</keyword>
<dbReference type="PATRIC" id="fig|1603606.3.peg.707"/>
<organism evidence="2 3">
    <name type="scientific">Desulfuromonas soudanensis</name>
    <dbReference type="NCBI Taxonomy" id="1603606"/>
    <lineage>
        <taxon>Bacteria</taxon>
        <taxon>Pseudomonadati</taxon>
        <taxon>Thermodesulfobacteriota</taxon>
        <taxon>Desulfuromonadia</taxon>
        <taxon>Desulfuromonadales</taxon>
        <taxon>Desulfuromonadaceae</taxon>
        <taxon>Desulfuromonas</taxon>
    </lineage>
</organism>
<dbReference type="RefSeq" id="WP_053549648.1">
    <property type="nucleotide sequence ID" value="NZ_CP010802.1"/>
</dbReference>
<dbReference type="STRING" id="1603606.DSOUD_0650"/>
<dbReference type="AlphaFoldDB" id="A0A0M4D0L2"/>
<dbReference type="EMBL" id="CP010802">
    <property type="protein sequence ID" value="ALC15438.1"/>
    <property type="molecule type" value="Genomic_DNA"/>
</dbReference>
<name>A0A0M4D0L2_9BACT</name>
<feature type="transmembrane region" description="Helical" evidence="1">
    <location>
        <begin position="85"/>
        <end position="106"/>
    </location>
</feature>
<evidence type="ECO:0000313" key="3">
    <source>
        <dbReference type="Proteomes" id="UP000057158"/>
    </source>
</evidence>
<keyword evidence="1" id="KW-1133">Transmembrane helix</keyword>
<evidence type="ECO:0000313" key="2">
    <source>
        <dbReference type="EMBL" id="ALC15438.1"/>
    </source>
</evidence>
<sequence>MDVSTAIDFFKNFETAKVVAALQEMKVGDLIHNPLFLGAMGALALLALLMRWRIMLTTILAVVGFAGLLSYTLQQDTSLTGLNNQTLLVFVGGGAVLIMIVIYLLFIKSD</sequence>
<keyword evidence="1" id="KW-0812">Transmembrane</keyword>
<feature type="transmembrane region" description="Helical" evidence="1">
    <location>
        <begin position="30"/>
        <end position="49"/>
    </location>
</feature>
<reference evidence="2 3" key="1">
    <citation type="submission" date="2015-07" db="EMBL/GenBank/DDBJ databases">
        <title>Isolation and Genomic Characterization of a Novel Halophilic Metal-Reducing Deltaproteobacterium from the Deep Subsurface.</title>
        <authorList>
            <person name="Badalamenti J.P."/>
            <person name="Summers Z.M."/>
            <person name="Gralnick J.A."/>
            <person name="Bond D.R."/>
        </authorList>
    </citation>
    <scope>NUCLEOTIDE SEQUENCE [LARGE SCALE GENOMIC DNA]</scope>
    <source>
        <strain evidence="2 3">WTL</strain>
    </source>
</reference>
<keyword evidence="3" id="KW-1185">Reference proteome</keyword>